<gene>
    <name evidence="3" type="ORF">METZ01_LOCUS510137</name>
</gene>
<evidence type="ECO:0000313" key="3">
    <source>
        <dbReference type="EMBL" id="SVE57283.1"/>
    </source>
</evidence>
<keyword evidence="1" id="KW-0677">Repeat</keyword>
<dbReference type="Pfam" id="PF07719">
    <property type="entry name" value="TPR_2"/>
    <property type="match status" value="1"/>
</dbReference>
<dbReference type="SUPFAM" id="SSF48452">
    <property type="entry name" value="TPR-like"/>
    <property type="match status" value="1"/>
</dbReference>
<dbReference type="SMART" id="SM00028">
    <property type="entry name" value="TPR"/>
    <property type="match status" value="2"/>
</dbReference>
<dbReference type="AlphaFoldDB" id="A0A383ELE7"/>
<evidence type="ECO:0000256" key="1">
    <source>
        <dbReference type="ARBA" id="ARBA00022737"/>
    </source>
</evidence>
<organism evidence="3">
    <name type="scientific">marine metagenome</name>
    <dbReference type="NCBI Taxonomy" id="408172"/>
    <lineage>
        <taxon>unclassified sequences</taxon>
        <taxon>metagenomes</taxon>
        <taxon>ecological metagenomes</taxon>
    </lineage>
</organism>
<dbReference type="Pfam" id="PF13181">
    <property type="entry name" value="TPR_8"/>
    <property type="match status" value="1"/>
</dbReference>
<proteinExistence type="predicted"/>
<dbReference type="PANTHER" id="PTHR44943">
    <property type="entry name" value="CELLULOSE SYNTHASE OPERON PROTEIN C"/>
    <property type="match status" value="1"/>
</dbReference>
<feature type="non-terminal residue" evidence="3">
    <location>
        <position position="1"/>
    </location>
</feature>
<reference evidence="3" key="1">
    <citation type="submission" date="2018-05" db="EMBL/GenBank/DDBJ databases">
        <authorList>
            <person name="Lanie J.A."/>
            <person name="Ng W.-L."/>
            <person name="Kazmierczak K.M."/>
            <person name="Andrzejewski T.M."/>
            <person name="Davidsen T.M."/>
            <person name="Wayne K.J."/>
            <person name="Tettelin H."/>
            <person name="Glass J.I."/>
            <person name="Rusch D."/>
            <person name="Podicherti R."/>
            <person name="Tsui H.-C.T."/>
            <person name="Winkler M.E."/>
        </authorList>
    </citation>
    <scope>NUCLEOTIDE SEQUENCE</scope>
</reference>
<name>A0A383ELE7_9ZZZZ</name>
<evidence type="ECO:0000256" key="2">
    <source>
        <dbReference type="ARBA" id="ARBA00022803"/>
    </source>
</evidence>
<dbReference type="InterPro" id="IPR013105">
    <property type="entry name" value="TPR_2"/>
</dbReference>
<dbReference type="InterPro" id="IPR011990">
    <property type="entry name" value="TPR-like_helical_dom_sf"/>
</dbReference>
<protein>
    <submittedName>
        <fullName evidence="3">Uncharacterized protein</fullName>
    </submittedName>
</protein>
<dbReference type="PROSITE" id="PS50005">
    <property type="entry name" value="TPR"/>
    <property type="match status" value="1"/>
</dbReference>
<sequence length="104" mass="11895">SLVERDIELNKALTLAKKAIELEPDNASYLDTIGWIYFKLNNMEKAQSFIEASVKIIDNNAIVLEHLGDILMKNNKYADAKDLYKRALALDKDNLRLKEKVSLE</sequence>
<dbReference type="InterPro" id="IPR051685">
    <property type="entry name" value="Ycf3/AcsC/BcsC/TPR_MFPF"/>
</dbReference>
<dbReference type="InterPro" id="IPR019734">
    <property type="entry name" value="TPR_rpt"/>
</dbReference>
<dbReference type="EMBL" id="UINC01226695">
    <property type="protein sequence ID" value="SVE57283.1"/>
    <property type="molecule type" value="Genomic_DNA"/>
</dbReference>
<accession>A0A383ELE7</accession>
<dbReference type="PANTHER" id="PTHR44943:SF8">
    <property type="entry name" value="TPR REPEAT-CONTAINING PROTEIN MJ0263"/>
    <property type="match status" value="1"/>
</dbReference>
<dbReference type="Gene3D" id="1.25.40.10">
    <property type="entry name" value="Tetratricopeptide repeat domain"/>
    <property type="match status" value="1"/>
</dbReference>
<keyword evidence="2" id="KW-0802">TPR repeat</keyword>